<keyword evidence="2 8" id="KW-0808">Transferase</keyword>
<comment type="similarity">
    <text evidence="8">Belongs to the MobA family.</text>
</comment>
<keyword evidence="6 8" id="KW-0342">GTP-binding</keyword>
<dbReference type="PANTHER" id="PTHR19136">
    <property type="entry name" value="MOLYBDENUM COFACTOR GUANYLYLTRANSFERASE"/>
    <property type="match status" value="1"/>
</dbReference>
<protein>
    <recommendedName>
        <fullName evidence="8">Molybdenum cofactor guanylyltransferase</fullName>
        <shortName evidence="8">MoCo guanylyltransferase</shortName>
        <ecNumber evidence="8">2.7.7.77</ecNumber>
    </recommendedName>
    <alternativeName>
        <fullName evidence="8">GTP:molybdopterin guanylyltransferase</fullName>
    </alternativeName>
    <alternativeName>
        <fullName evidence="8">Mo-MPT guanylyltransferase</fullName>
    </alternativeName>
    <alternativeName>
        <fullName evidence="8">Molybdopterin guanylyltransferase</fullName>
    </alternativeName>
    <alternativeName>
        <fullName evidence="8">Molybdopterin-guanine dinucleotide synthase</fullName>
        <shortName evidence="8">MGD synthase</shortName>
    </alternativeName>
</protein>
<evidence type="ECO:0000313" key="10">
    <source>
        <dbReference type="EMBL" id="MCD7110383.1"/>
    </source>
</evidence>
<keyword evidence="3 8" id="KW-0479">Metal-binding</keyword>
<dbReference type="Proteomes" id="UP001139089">
    <property type="component" value="Unassembled WGS sequence"/>
</dbReference>
<comment type="domain">
    <text evidence="8">The N-terminal domain determines nucleotide recognition and specific binding, while the C-terminal domain determines the specific binding to the target protein.</text>
</comment>
<dbReference type="InterPro" id="IPR029044">
    <property type="entry name" value="Nucleotide-diphossugar_trans"/>
</dbReference>
<dbReference type="CDD" id="cd02503">
    <property type="entry name" value="MobA"/>
    <property type="match status" value="1"/>
</dbReference>
<dbReference type="NCBIfam" id="TIGR02665">
    <property type="entry name" value="molyb_mobA"/>
    <property type="match status" value="1"/>
</dbReference>
<feature type="binding site" evidence="8">
    <location>
        <position position="104"/>
    </location>
    <ligand>
        <name>Mg(2+)</name>
        <dbReference type="ChEBI" id="CHEBI:18420"/>
    </ligand>
</feature>
<feature type="binding site" evidence="8">
    <location>
        <position position="54"/>
    </location>
    <ligand>
        <name>GTP</name>
        <dbReference type="ChEBI" id="CHEBI:37565"/>
    </ligand>
</feature>
<reference evidence="10" key="1">
    <citation type="submission" date="2021-12" db="EMBL/GenBank/DDBJ databases">
        <authorList>
            <person name="Li Y."/>
        </authorList>
    </citation>
    <scope>NUCLEOTIDE SEQUENCE</scope>
    <source>
        <strain evidence="10">DKSPLA3</strain>
    </source>
</reference>
<feature type="binding site" evidence="8">
    <location>
        <position position="26"/>
    </location>
    <ligand>
        <name>GTP</name>
        <dbReference type="ChEBI" id="CHEBI:37565"/>
    </ligand>
</feature>
<evidence type="ECO:0000256" key="5">
    <source>
        <dbReference type="ARBA" id="ARBA00022842"/>
    </source>
</evidence>
<keyword evidence="4 8" id="KW-0547">Nucleotide-binding</keyword>
<dbReference type="GO" id="GO:0005525">
    <property type="term" value="F:GTP binding"/>
    <property type="evidence" value="ECO:0007669"/>
    <property type="project" value="UniProtKB-UniRule"/>
</dbReference>
<comment type="function">
    <text evidence="8">Transfers a GMP moiety from GTP to Mo-molybdopterin (Mo-MPT) cofactor (Moco or molybdenum cofactor) to form Mo-molybdopterin guanine dinucleotide (Mo-MGD) cofactor.</text>
</comment>
<dbReference type="GO" id="GO:1902758">
    <property type="term" value="P:bis(molybdopterin guanine dinucleotide)molybdenum biosynthetic process"/>
    <property type="evidence" value="ECO:0007669"/>
    <property type="project" value="TreeGrafter"/>
</dbReference>
<dbReference type="PANTHER" id="PTHR19136:SF81">
    <property type="entry name" value="MOLYBDENUM COFACTOR GUANYLYLTRANSFERASE"/>
    <property type="match status" value="1"/>
</dbReference>
<comment type="cofactor">
    <cofactor evidence="8">
        <name>Mg(2+)</name>
        <dbReference type="ChEBI" id="CHEBI:18420"/>
    </cofactor>
</comment>
<sequence>MTADGPRSILGVVLAGGLSRRMGRDKAALPLAGIPLADRALERLRPQVTTLAYNGARAFPGLAPDIEAIPDAVPGAFGPLAGILAGLRLGQSRDIPLVVSVPVDAPFFPHTFVNRLLEALEETNSVIAVAASRDTLHPVFALWSSSLADDLERFIATDTKRRVRGFIERHAHVVVDFPATGGASGDIDPFTNMNRPGDIEMIERMLSRKGMAEQ</sequence>
<feature type="domain" description="MobA-like NTP transferase" evidence="9">
    <location>
        <begin position="11"/>
        <end position="172"/>
    </location>
</feature>
<accession>A0A9X1T842</accession>
<dbReference type="GO" id="GO:0046872">
    <property type="term" value="F:metal ion binding"/>
    <property type="evidence" value="ECO:0007669"/>
    <property type="project" value="UniProtKB-KW"/>
</dbReference>
<comment type="caution">
    <text evidence="10">The sequence shown here is derived from an EMBL/GenBank/DDBJ whole genome shotgun (WGS) entry which is preliminary data.</text>
</comment>
<dbReference type="EC" id="2.7.7.77" evidence="8"/>
<keyword evidence="7 8" id="KW-0501">Molybdenum cofactor biosynthesis</keyword>
<comment type="subcellular location">
    <subcellularLocation>
        <location evidence="8">Cytoplasm</location>
    </subcellularLocation>
</comment>
<dbReference type="InterPro" id="IPR025877">
    <property type="entry name" value="MobA-like_NTP_Trfase"/>
</dbReference>
<keyword evidence="10" id="KW-0548">Nucleotidyltransferase</keyword>
<keyword evidence="1 8" id="KW-0963">Cytoplasm</keyword>
<dbReference type="GO" id="GO:0005737">
    <property type="term" value="C:cytoplasm"/>
    <property type="evidence" value="ECO:0007669"/>
    <property type="project" value="UniProtKB-SubCell"/>
</dbReference>
<comment type="subunit">
    <text evidence="8">Monomer.</text>
</comment>
<evidence type="ECO:0000256" key="4">
    <source>
        <dbReference type="ARBA" id="ARBA00022741"/>
    </source>
</evidence>
<dbReference type="Pfam" id="PF12804">
    <property type="entry name" value="NTP_transf_3"/>
    <property type="match status" value="1"/>
</dbReference>
<dbReference type="GO" id="GO:0061603">
    <property type="term" value="F:molybdenum cofactor guanylyltransferase activity"/>
    <property type="evidence" value="ECO:0007669"/>
    <property type="project" value="UniProtKB-EC"/>
</dbReference>
<keyword evidence="5 8" id="KW-0460">Magnesium</keyword>
<proteinExistence type="inferred from homology"/>
<dbReference type="EMBL" id="JAJOZR010000009">
    <property type="protein sequence ID" value="MCD7110383.1"/>
    <property type="molecule type" value="Genomic_DNA"/>
</dbReference>
<comment type="catalytic activity">
    <reaction evidence="8">
        <text>Mo-molybdopterin + GTP + H(+) = Mo-molybdopterin guanine dinucleotide + diphosphate</text>
        <dbReference type="Rhea" id="RHEA:34243"/>
        <dbReference type="ChEBI" id="CHEBI:15378"/>
        <dbReference type="ChEBI" id="CHEBI:33019"/>
        <dbReference type="ChEBI" id="CHEBI:37565"/>
        <dbReference type="ChEBI" id="CHEBI:71302"/>
        <dbReference type="ChEBI" id="CHEBI:71310"/>
        <dbReference type="EC" id="2.7.7.77"/>
    </reaction>
</comment>
<dbReference type="InterPro" id="IPR013482">
    <property type="entry name" value="Molybde_CF_guanTrfase"/>
</dbReference>
<evidence type="ECO:0000256" key="7">
    <source>
        <dbReference type="ARBA" id="ARBA00023150"/>
    </source>
</evidence>
<feature type="binding site" evidence="8">
    <location>
        <begin position="14"/>
        <end position="16"/>
    </location>
    <ligand>
        <name>GTP</name>
        <dbReference type="ChEBI" id="CHEBI:37565"/>
    </ligand>
</feature>
<feature type="binding site" evidence="8">
    <location>
        <position position="104"/>
    </location>
    <ligand>
        <name>GTP</name>
        <dbReference type="ChEBI" id="CHEBI:37565"/>
    </ligand>
</feature>
<keyword evidence="11" id="KW-1185">Reference proteome</keyword>
<evidence type="ECO:0000256" key="6">
    <source>
        <dbReference type="ARBA" id="ARBA00023134"/>
    </source>
</evidence>
<evidence type="ECO:0000256" key="3">
    <source>
        <dbReference type="ARBA" id="ARBA00022723"/>
    </source>
</evidence>
<evidence type="ECO:0000256" key="2">
    <source>
        <dbReference type="ARBA" id="ARBA00022679"/>
    </source>
</evidence>
<evidence type="ECO:0000259" key="9">
    <source>
        <dbReference type="Pfam" id="PF12804"/>
    </source>
</evidence>
<evidence type="ECO:0000313" key="11">
    <source>
        <dbReference type="Proteomes" id="UP001139089"/>
    </source>
</evidence>
<dbReference type="HAMAP" id="MF_00316">
    <property type="entry name" value="MobA"/>
    <property type="match status" value="1"/>
</dbReference>
<organism evidence="10 11">
    <name type="scientific">Rhizobium quercicola</name>
    <dbReference type="NCBI Taxonomy" id="2901226"/>
    <lineage>
        <taxon>Bacteria</taxon>
        <taxon>Pseudomonadati</taxon>
        <taxon>Pseudomonadota</taxon>
        <taxon>Alphaproteobacteria</taxon>
        <taxon>Hyphomicrobiales</taxon>
        <taxon>Rhizobiaceae</taxon>
        <taxon>Rhizobium/Agrobacterium group</taxon>
        <taxon>Rhizobium</taxon>
    </lineage>
</organism>
<evidence type="ECO:0000256" key="8">
    <source>
        <dbReference type="HAMAP-Rule" id="MF_00316"/>
    </source>
</evidence>
<dbReference type="Gene3D" id="3.90.550.10">
    <property type="entry name" value="Spore Coat Polysaccharide Biosynthesis Protein SpsA, Chain A"/>
    <property type="match status" value="1"/>
</dbReference>
<evidence type="ECO:0000256" key="1">
    <source>
        <dbReference type="ARBA" id="ARBA00022490"/>
    </source>
</evidence>
<dbReference type="SUPFAM" id="SSF53448">
    <property type="entry name" value="Nucleotide-diphospho-sugar transferases"/>
    <property type="match status" value="1"/>
</dbReference>
<dbReference type="AlphaFoldDB" id="A0A9X1T842"/>
<feature type="binding site" evidence="8">
    <location>
        <position position="71"/>
    </location>
    <ligand>
        <name>GTP</name>
        <dbReference type="ChEBI" id="CHEBI:37565"/>
    </ligand>
</feature>
<gene>
    <name evidence="8 10" type="primary">mobA</name>
    <name evidence="10" type="ORF">LRX75_15185</name>
</gene>
<dbReference type="RefSeq" id="WP_231815600.1">
    <property type="nucleotide sequence ID" value="NZ_JAJOZR010000009.1"/>
</dbReference>
<name>A0A9X1T842_9HYPH</name>